<dbReference type="InterPro" id="IPR034660">
    <property type="entry name" value="DinB/YfiT-like"/>
</dbReference>
<evidence type="ECO:0000313" key="5">
    <source>
        <dbReference type="Proteomes" id="UP000319829"/>
    </source>
</evidence>
<dbReference type="Gene3D" id="1.20.120.450">
    <property type="entry name" value="dinb family like domain"/>
    <property type="match status" value="1"/>
</dbReference>
<name>A0A538TED2_UNCEI</name>
<dbReference type="InterPro" id="IPR024775">
    <property type="entry name" value="DinB-like"/>
</dbReference>
<gene>
    <name evidence="2" type="ORF">E6K74_12490</name>
    <name evidence="3" type="ORF">E6K77_08740</name>
</gene>
<dbReference type="Pfam" id="PF12867">
    <property type="entry name" value="DinB_2"/>
    <property type="match status" value="1"/>
</dbReference>
<protein>
    <submittedName>
        <fullName evidence="3">DinB family protein</fullName>
    </submittedName>
</protein>
<evidence type="ECO:0000313" key="3">
    <source>
        <dbReference type="EMBL" id="TMQ62003.1"/>
    </source>
</evidence>
<dbReference type="Proteomes" id="UP000319829">
    <property type="component" value="Unassembled WGS sequence"/>
</dbReference>
<evidence type="ECO:0000313" key="4">
    <source>
        <dbReference type="Proteomes" id="UP000317366"/>
    </source>
</evidence>
<dbReference type="AlphaFoldDB" id="A0A538TED2"/>
<organism evidence="3 4">
    <name type="scientific">Eiseniibacteriota bacterium</name>
    <dbReference type="NCBI Taxonomy" id="2212470"/>
    <lineage>
        <taxon>Bacteria</taxon>
        <taxon>Candidatus Eiseniibacteriota</taxon>
    </lineage>
</organism>
<comment type="caution">
    <text evidence="3">The sequence shown here is derived from an EMBL/GenBank/DDBJ whole genome shotgun (WGS) entry which is preliminary data.</text>
</comment>
<dbReference type="Proteomes" id="UP000317366">
    <property type="component" value="Unassembled WGS sequence"/>
</dbReference>
<accession>A0A538TED2</accession>
<sequence>MARDEPLRKHLTKLLDWEDAHVGFEAVVEGVDAALRGVAPHGMPHSPWQLLEHLRLTQHDILDFCRNPAYSERAWPEDYWPSSAGPPTAAAWDESVAAFRREREELKQLAADPALDLFARIPHGTGQTYLRELLLVADHNAYHIGQLVLVRRSLGIWPPK</sequence>
<dbReference type="EMBL" id="VBOU01000104">
    <property type="protein sequence ID" value="TMQ52316.1"/>
    <property type="molecule type" value="Genomic_DNA"/>
</dbReference>
<proteinExistence type="predicted"/>
<evidence type="ECO:0000259" key="1">
    <source>
        <dbReference type="Pfam" id="PF12867"/>
    </source>
</evidence>
<dbReference type="SUPFAM" id="SSF109854">
    <property type="entry name" value="DinB/YfiT-like putative metalloenzymes"/>
    <property type="match status" value="1"/>
</dbReference>
<feature type="domain" description="DinB-like" evidence="1">
    <location>
        <begin position="23"/>
        <end position="147"/>
    </location>
</feature>
<evidence type="ECO:0000313" key="2">
    <source>
        <dbReference type="EMBL" id="TMQ52316.1"/>
    </source>
</evidence>
<reference evidence="4 5" key="1">
    <citation type="journal article" date="2019" name="Nat. Microbiol.">
        <title>Mediterranean grassland soil C-N compound turnover is dependent on rainfall and depth, and is mediated by genomically divergent microorganisms.</title>
        <authorList>
            <person name="Diamond S."/>
            <person name="Andeer P.F."/>
            <person name="Li Z."/>
            <person name="Crits-Christoph A."/>
            <person name="Burstein D."/>
            <person name="Anantharaman K."/>
            <person name="Lane K.R."/>
            <person name="Thomas B.C."/>
            <person name="Pan C."/>
            <person name="Northen T.R."/>
            <person name="Banfield J.F."/>
        </authorList>
    </citation>
    <scope>NUCLEOTIDE SEQUENCE [LARGE SCALE GENOMIC DNA]</scope>
    <source>
        <strain evidence="2">WS_4</strain>
        <strain evidence="3">WS_7</strain>
    </source>
</reference>
<dbReference type="EMBL" id="VBOX01000087">
    <property type="protein sequence ID" value="TMQ62003.1"/>
    <property type="molecule type" value="Genomic_DNA"/>
</dbReference>